<evidence type="ECO:0000256" key="2">
    <source>
        <dbReference type="SAM" id="Phobius"/>
    </source>
</evidence>
<feature type="region of interest" description="Disordered" evidence="1">
    <location>
        <begin position="377"/>
        <end position="409"/>
    </location>
</feature>
<keyword evidence="5" id="KW-1185">Reference proteome</keyword>
<feature type="signal peptide" evidence="3">
    <location>
        <begin position="1"/>
        <end position="22"/>
    </location>
</feature>
<keyword evidence="2" id="KW-0472">Membrane</keyword>
<feature type="compositionally biased region" description="Polar residues" evidence="1">
    <location>
        <begin position="218"/>
        <end position="239"/>
    </location>
</feature>
<feature type="transmembrane region" description="Helical" evidence="2">
    <location>
        <begin position="185"/>
        <end position="207"/>
    </location>
</feature>
<keyword evidence="3" id="KW-0732">Signal</keyword>
<keyword evidence="2" id="KW-1133">Transmembrane helix</keyword>
<protein>
    <submittedName>
        <fullName evidence="4">Uncharacterized protein</fullName>
    </submittedName>
</protein>
<evidence type="ECO:0000313" key="5">
    <source>
        <dbReference type="Proteomes" id="UP001283361"/>
    </source>
</evidence>
<evidence type="ECO:0000256" key="3">
    <source>
        <dbReference type="SAM" id="SignalP"/>
    </source>
</evidence>
<name>A0AAE0YH00_9GAST</name>
<proteinExistence type="predicted"/>
<feature type="chain" id="PRO_5041991146" evidence="3">
    <location>
        <begin position="23"/>
        <end position="430"/>
    </location>
</feature>
<dbReference type="Proteomes" id="UP001283361">
    <property type="component" value="Unassembled WGS sequence"/>
</dbReference>
<accession>A0AAE0YH00</accession>
<feature type="compositionally biased region" description="Basic and acidic residues" evidence="1">
    <location>
        <begin position="240"/>
        <end position="249"/>
    </location>
</feature>
<organism evidence="4 5">
    <name type="scientific">Elysia crispata</name>
    <name type="common">lettuce slug</name>
    <dbReference type="NCBI Taxonomy" id="231223"/>
    <lineage>
        <taxon>Eukaryota</taxon>
        <taxon>Metazoa</taxon>
        <taxon>Spiralia</taxon>
        <taxon>Lophotrochozoa</taxon>
        <taxon>Mollusca</taxon>
        <taxon>Gastropoda</taxon>
        <taxon>Heterobranchia</taxon>
        <taxon>Euthyneura</taxon>
        <taxon>Panpulmonata</taxon>
        <taxon>Sacoglossa</taxon>
        <taxon>Placobranchoidea</taxon>
        <taxon>Plakobranchidae</taxon>
        <taxon>Elysia</taxon>
    </lineage>
</organism>
<evidence type="ECO:0000256" key="1">
    <source>
        <dbReference type="SAM" id="MobiDB-lite"/>
    </source>
</evidence>
<keyword evidence="2" id="KW-0812">Transmembrane</keyword>
<comment type="caution">
    <text evidence="4">The sequence shown here is derived from an EMBL/GenBank/DDBJ whole genome shotgun (WGS) entry which is preliminary data.</text>
</comment>
<evidence type="ECO:0000313" key="4">
    <source>
        <dbReference type="EMBL" id="KAK3744488.1"/>
    </source>
</evidence>
<sequence length="430" mass="47926">MAQRCLLIALMVCVLNLTFVTNQQLVFNNTYSIRFPNNTLEMFYRCLCDKTKRTCRQKCTQESHDFRYVADVHEGLSWTYLSQGDNSSDEFVCHPGRFGSTGHGVECTRGSKAFEMCTGEKRCQSFHVNLPYDTCDFKCLNINWSEFSLKLNNFGGNPKLIEGSSCEVPPKLDQCPNPSNKSAEAALVIGWVLFAILFSLDVAYIAYRFRIHRLNSKGSNEANSNSRTDNNIGFHTKNNSSERGERVENKQPVSIDMKASHEYEECNPNDPSDYNIIDDKNRAAAATKKVTKLDDIKAMLKRKPLPGYTNEASLIMAGAARTGHEEMSGQGTTTELNTGEPNNGYTDLEAVSLSEDQQIPNDEPGLYGIDSGIQEERQDSKNSNMADYAKLNSRGRSLAASVKPADPDTYNTASLRFVERSKNGACGYSD</sequence>
<dbReference type="EMBL" id="JAWDGP010006256">
    <property type="protein sequence ID" value="KAK3744488.1"/>
    <property type="molecule type" value="Genomic_DNA"/>
</dbReference>
<gene>
    <name evidence="4" type="ORF">RRG08_065533</name>
</gene>
<reference evidence="4" key="1">
    <citation type="journal article" date="2023" name="G3 (Bethesda)">
        <title>A reference genome for the long-term kleptoplast-retaining sea slug Elysia crispata morphotype clarki.</title>
        <authorList>
            <person name="Eastman K.E."/>
            <person name="Pendleton A.L."/>
            <person name="Shaikh M.A."/>
            <person name="Suttiyut T."/>
            <person name="Ogas R."/>
            <person name="Tomko P."/>
            <person name="Gavelis G."/>
            <person name="Widhalm J.R."/>
            <person name="Wisecaver J.H."/>
        </authorList>
    </citation>
    <scope>NUCLEOTIDE SEQUENCE</scope>
    <source>
        <strain evidence="4">ECLA1</strain>
    </source>
</reference>
<dbReference type="AlphaFoldDB" id="A0AAE0YH00"/>
<feature type="region of interest" description="Disordered" evidence="1">
    <location>
        <begin position="218"/>
        <end position="251"/>
    </location>
</feature>